<evidence type="ECO:0000256" key="2">
    <source>
        <dbReference type="SAM" id="SignalP"/>
    </source>
</evidence>
<feature type="transmembrane region" description="Helical" evidence="1">
    <location>
        <begin position="373"/>
        <end position="395"/>
    </location>
</feature>
<keyword evidence="1" id="KW-0472">Membrane</keyword>
<evidence type="ECO:0000259" key="3">
    <source>
        <dbReference type="Pfam" id="PF17802"/>
    </source>
</evidence>
<reference evidence="4 5" key="1">
    <citation type="submission" date="2020-02" db="EMBL/GenBank/DDBJ databases">
        <title>Characterization of phylogenetic diversity of novel bifidobacterial species isolated in Czech ZOOs.</title>
        <authorList>
            <person name="Lugli G.A."/>
            <person name="Vera N.B."/>
            <person name="Ventura M."/>
        </authorList>
    </citation>
    <scope>NUCLEOTIDE SEQUENCE [LARGE SCALE GENOMIC DNA]</scope>
    <source>
        <strain evidence="4 5">DSM 109960</strain>
    </source>
</reference>
<accession>A0A7Y0ETP9</accession>
<name>A0A7Y0ETP9_9BIFI</name>
<gene>
    <name evidence="4" type="ORF">G1C98_0966</name>
</gene>
<dbReference type="Pfam" id="PF17802">
    <property type="entry name" value="SpaA"/>
    <property type="match status" value="1"/>
</dbReference>
<sequence>MRTTTWIAGFAAAATLFAAMGTAGSALADETGTKPAGDCAATSNTITLKGSDMDAFKTWDGKQSTGTRTFSAAKVADYEIGNGPTGGSVHLQTVEASKTAIINALGDIKDNSGNKLYDSEDNQGDPMNWLANTRNDTFIRNYANDPGVTGTPLSTVKLDEANKTVTLDVSEPGLYVIFDTTNPKKQIKDTGDTTVEYDGFANMLVGTPLPDSCGVTNNSGTIDLTQAVNAKTGSSTTVRGGFTFTKVGVKDDRTGLAGAEFTLYSDKDFNTPVKDGNDKPVVATSNSGGLVDFSQFKLNAGTYYLKETKVPATYWAGSAGKLKITMIKNDNGQIVLGSIEDMSLPSSGLLTNGTNGYVYHNVKSIVQLPLTGAMGMALLGIVALLCAGGAAIIVIRARKTKRELAA</sequence>
<dbReference type="EMBL" id="JAAIIF010000008">
    <property type="protein sequence ID" value="NMM96230.1"/>
    <property type="molecule type" value="Genomic_DNA"/>
</dbReference>
<organism evidence="4 5">
    <name type="scientific">Bifidobacterium erythrocebi</name>
    <dbReference type="NCBI Taxonomy" id="2675325"/>
    <lineage>
        <taxon>Bacteria</taxon>
        <taxon>Bacillati</taxon>
        <taxon>Actinomycetota</taxon>
        <taxon>Actinomycetes</taxon>
        <taxon>Bifidobacteriales</taxon>
        <taxon>Bifidobacteriaceae</taxon>
        <taxon>Bifidobacterium</taxon>
    </lineage>
</organism>
<proteinExistence type="predicted"/>
<keyword evidence="5" id="KW-1185">Reference proteome</keyword>
<dbReference type="Gene3D" id="2.60.40.10">
    <property type="entry name" value="Immunoglobulins"/>
    <property type="match status" value="1"/>
</dbReference>
<dbReference type="InterPro" id="IPR013783">
    <property type="entry name" value="Ig-like_fold"/>
</dbReference>
<dbReference type="RefSeq" id="WP_169079812.1">
    <property type="nucleotide sequence ID" value="NZ_JAAIIF010000008.1"/>
</dbReference>
<feature type="signal peptide" evidence="2">
    <location>
        <begin position="1"/>
        <end position="28"/>
    </location>
</feature>
<dbReference type="AlphaFoldDB" id="A0A7Y0ETP9"/>
<dbReference type="InterPro" id="IPR041033">
    <property type="entry name" value="SpaA_PFL_dom_1"/>
</dbReference>
<keyword evidence="2" id="KW-0732">Signal</keyword>
<evidence type="ECO:0000313" key="5">
    <source>
        <dbReference type="Proteomes" id="UP000529710"/>
    </source>
</evidence>
<keyword evidence="1" id="KW-0812">Transmembrane</keyword>
<keyword evidence="1" id="KW-1133">Transmembrane helix</keyword>
<dbReference type="Proteomes" id="UP000529710">
    <property type="component" value="Unassembled WGS sequence"/>
</dbReference>
<comment type="caution">
    <text evidence="4">The sequence shown here is derived from an EMBL/GenBank/DDBJ whole genome shotgun (WGS) entry which is preliminary data.</text>
</comment>
<dbReference type="GO" id="GO:0005975">
    <property type="term" value="P:carbohydrate metabolic process"/>
    <property type="evidence" value="ECO:0007669"/>
    <property type="project" value="UniProtKB-ARBA"/>
</dbReference>
<protein>
    <submittedName>
        <fullName evidence="4">Peptidase</fullName>
    </submittedName>
</protein>
<evidence type="ECO:0000256" key="1">
    <source>
        <dbReference type="SAM" id="Phobius"/>
    </source>
</evidence>
<feature type="chain" id="PRO_5030899251" evidence="2">
    <location>
        <begin position="29"/>
        <end position="406"/>
    </location>
</feature>
<evidence type="ECO:0000313" key="4">
    <source>
        <dbReference type="EMBL" id="NMM96230.1"/>
    </source>
</evidence>
<feature type="domain" description="SpaA-like prealbumin fold" evidence="3">
    <location>
        <begin position="242"/>
        <end position="329"/>
    </location>
</feature>